<dbReference type="EMBL" id="JACXXP010000040">
    <property type="protein sequence ID" value="MBD3906773.1"/>
    <property type="molecule type" value="Genomic_DNA"/>
</dbReference>
<dbReference type="InterPro" id="IPR005094">
    <property type="entry name" value="Endonuclease_MobA/VirD2"/>
</dbReference>
<gene>
    <name evidence="2" type="ORF">IEW27_19495</name>
</gene>
<feature type="domain" description="MobA/VirD2-like nuclease" evidence="1">
    <location>
        <begin position="17"/>
        <end position="149"/>
    </location>
</feature>
<protein>
    <submittedName>
        <fullName evidence="2">Relaxase/mobilization nuclease domain-containing protein</fullName>
    </submittedName>
</protein>
<keyword evidence="3" id="KW-1185">Reference proteome</keyword>
<name>A0ABR8MCD7_9FLAO</name>
<dbReference type="Proteomes" id="UP000603715">
    <property type="component" value="Unassembled WGS sequence"/>
</dbReference>
<accession>A0ABR8MCD7</accession>
<reference evidence="3" key="1">
    <citation type="submission" date="2023-07" db="EMBL/GenBank/DDBJ databases">
        <title>Description of novel Chryseobacterium sp. strain C-2.</title>
        <authorList>
            <person name="Saticioglu I.B."/>
        </authorList>
    </citation>
    <scope>NUCLEOTIDE SEQUENCE [LARGE SCALE GENOMIC DNA]</scope>
    <source>
        <strain evidence="3">C-2</strain>
    </source>
</reference>
<dbReference type="Pfam" id="PF03432">
    <property type="entry name" value="Relaxase"/>
    <property type="match status" value="1"/>
</dbReference>
<organism evidence="2 3">
    <name type="scientific">Chryseobacterium muglaense</name>
    <dbReference type="NCBI Taxonomy" id="2893752"/>
    <lineage>
        <taxon>Bacteria</taxon>
        <taxon>Pseudomonadati</taxon>
        <taxon>Bacteroidota</taxon>
        <taxon>Flavobacteriia</taxon>
        <taxon>Flavobacteriales</taxon>
        <taxon>Weeksellaceae</taxon>
        <taxon>Chryseobacterium group</taxon>
        <taxon>Chryseobacterium</taxon>
    </lineage>
</organism>
<dbReference type="RefSeq" id="WP_191181152.1">
    <property type="nucleotide sequence ID" value="NZ_JACXXP010000040.1"/>
</dbReference>
<proteinExistence type="predicted"/>
<evidence type="ECO:0000313" key="3">
    <source>
        <dbReference type="Proteomes" id="UP000603715"/>
    </source>
</evidence>
<evidence type="ECO:0000313" key="2">
    <source>
        <dbReference type="EMBL" id="MBD3906773.1"/>
    </source>
</evidence>
<sequence>MIANISHTEQVKPLIEYNEKKVKKGEAERIHYSGFNSDADKNVVISHFALHTRDSKRKDKNMHISLNFPIEDAKKLDNNKLLEITKDYLLKLGFSEDHPFIVYRHFDTFQPHIHIVTPKITEGKKIINDSNLFLRSQTITRELEKKYELTLVSSVKNGLKKVPEDIVIKEELHDTLDKRKRYSYAVDYILKNYHPTSISEYNSQLKLVGLEVITNEYTDKDGIDRIGYKYKMEGINDLPINASTLYSNPGQKKIDRLFKSNLNYRIKREKEINDFIKNKVFAKYNILTHEIFEKELNKIDIEVKYTYKNGVVAAYRFFDKRENIHYKPSSINRDLSYGNVKQKFGTKINRNYKYHNDTLVFVLDKKYKELYPSKSKSLDPQHYVMFMAQNGMVPDVYEGKLRFNNYSNKNPKESDYASVKIPINKLDFNEISNMVHAKNYRSQVWKYQNQINKEVISEDDMKSQESNIGEILVKGFDKILDLFDKSEKNIRNKSNNPKQNL</sequence>
<comment type="caution">
    <text evidence="2">The sequence shown here is derived from an EMBL/GenBank/DDBJ whole genome shotgun (WGS) entry which is preliminary data.</text>
</comment>
<evidence type="ECO:0000259" key="1">
    <source>
        <dbReference type="Pfam" id="PF03432"/>
    </source>
</evidence>